<reference evidence="2" key="2">
    <citation type="journal article" date="2014" name="ISME J.">
        <title>Microbial stratification in low pH oxic and suboxic macroscopic growths along an acid mine drainage.</title>
        <authorList>
            <person name="Mendez-Garcia C."/>
            <person name="Mesa V."/>
            <person name="Sprenger R.R."/>
            <person name="Richter M."/>
            <person name="Diez M.S."/>
            <person name="Solano J."/>
            <person name="Bargiela R."/>
            <person name="Golyshina O.V."/>
            <person name="Manteca A."/>
            <person name="Ramos J.L."/>
            <person name="Gallego J.R."/>
            <person name="Llorente I."/>
            <person name="Martins Dos Santos V.A."/>
            <person name="Jensen O.N."/>
            <person name="Pelaez A.I."/>
            <person name="Sanchez J."/>
            <person name="Ferrer M."/>
        </authorList>
    </citation>
    <scope>NUCLEOTIDE SEQUENCE</scope>
</reference>
<dbReference type="AlphaFoldDB" id="T1A7K3"/>
<keyword evidence="1" id="KW-0812">Transmembrane</keyword>
<gene>
    <name evidence="2" type="ORF">B1B_16354</name>
</gene>
<feature type="transmembrane region" description="Helical" evidence="1">
    <location>
        <begin position="26"/>
        <end position="47"/>
    </location>
</feature>
<organism evidence="2">
    <name type="scientific">mine drainage metagenome</name>
    <dbReference type="NCBI Taxonomy" id="410659"/>
    <lineage>
        <taxon>unclassified sequences</taxon>
        <taxon>metagenomes</taxon>
        <taxon>ecological metagenomes</taxon>
    </lineage>
</organism>
<name>T1A7K3_9ZZZZ</name>
<comment type="caution">
    <text evidence="2">The sequence shown here is derived from an EMBL/GenBank/DDBJ whole genome shotgun (WGS) entry which is preliminary data.</text>
</comment>
<accession>T1A7K3</accession>
<proteinExistence type="predicted"/>
<dbReference type="EMBL" id="AUZY01010881">
    <property type="protein sequence ID" value="EQD36884.1"/>
    <property type="molecule type" value="Genomic_DNA"/>
</dbReference>
<sequence>FDVYKSDAQWQRYGPEGAIPRAIHSIYFRVLGEQGFPGLVLYLMLLFASWKNCSRVRKRTRDLPDMKWAFDLASMLQVSLVAFMTAGAFLPMSYFDLIYQLMALSAVLVSHCMQEIPGGQSVKARMPAVPATLTEKSLNTV</sequence>
<evidence type="ECO:0000313" key="2">
    <source>
        <dbReference type="EMBL" id="EQD36884.1"/>
    </source>
</evidence>
<keyword evidence="1" id="KW-1133">Transmembrane helix</keyword>
<feature type="non-terminal residue" evidence="2">
    <location>
        <position position="1"/>
    </location>
</feature>
<evidence type="ECO:0000256" key="1">
    <source>
        <dbReference type="SAM" id="Phobius"/>
    </source>
</evidence>
<protein>
    <submittedName>
        <fullName evidence="2">O-antigen polymerase</fullName>
    </submittedName>
</protein>
<reference evidence="2" key="1">
    <citation type="submission" date="2013-08" db="EMBL/GenBank/DDBJ databases">
        <authorList>
            <person name="Mendez C."/>
            <person name="Richter M."/>
            <person name="Ferrer M."/>
            <person name="Sanchez J."/>
        </authorList>
    </citation>
    <scope>NUCLEOTIDE SEQUENCE</scope>
</reference>
<feature type="transmembrane region" description="Helical" evidence="1">
    <location>
        <begin position="68"/>
        <end position="91"/>
    </location>
</feature>
<keyword evidence="1" id="KW-0472">Membrane</keyword>